<keyword evidence="5 8" id="KW-0328">Glycosyltransferase</keyword>
<keyword evidence="5 8" id="KW-0808">Transferase</keyword>
<dbReference type="EMBL" id="CAJPWZ010002220">
    <property type="protein sequence ID" value="CAG2233884.1"/>
    <property type="molecule type" value="Genomic_DNA"/>
</dbReference>
<protein>
    <recommendedName>
        <fullName evidence="5">Polypeptide N-acetylgalactosaminyltransferase</fullName>
        <ecNumber evidence="5">2.4.1.-</ecNumber>
    </recommendedName>
    <alternativeName>
        <fullName evidence="5">Protein-UDP acetylgalactosaminyltransferase</fullName>
    </alternativeName>
</protein>
<organism evidence="8 9">
    <name type="scientific">Mytilus edulis</name>
    <name type="common">Blue mussel</name>
    <dbReference type="NCBI Taxonomy" id="6550"/>
    <lineage>
        <taxon>Eukaryota</taxon>
        <taxon>Metazoa</taxon>
        <taxon>Spiralia</taxon>
        <taxon>Lophotrochozoa</taxon>
        <taxon>Mollusca</taxon>
        <taxon>Bivalvia</taxon>
        <taxon>Autobranchia</taxon>
        <taxon>Pteriomorphia</taxon>
        <taxon>Mytilida</taxon>
        <taxon>Mytiloidea</taxon>
        <taxon>Mytilidae</taxon>
        <taxon>Mytilinae</taxon>
        <taxon>Mytilus</taxon>
    </lineage>
</organism>
<comment type="pathway">
    <text evidence="5">Protein modification; protein glycosylation.</text>
</comment>
<evidence type="ECO:0000256" key="6">
    <source>
        <dbReference type="SAM" id="MobiDB-lite"/>
    </source>
</evidence>
<feature type="compositionally biased region" description="Basic and acidic residues" evidence="6">
    <location>
        <begin position="82"/>
        <end position="98"/>
    </location>
</feature>
<dbReference type="Proteomes" id="UP000683360">
    <property type="component" value="Unassembled WGS sequence"/>
</dbReference>
<dbReference type="Gene3D" id="3.90.550.10">
    <property type="entry name" value="Spore Coat Polysaccharide Biosynthesis Protein SpsA, Chain A"/>
    <property type="match status" value="1"/>
</dbReference>
<evidence type="ECO:0000256" key="4">
    <source>
        <dbReference type="ARBA" id="ARBA00023157"/>
    </source>
</evidence>
<comment type="cofactor">
    <cofactor evidence="5">
        <name>Mn(2+)</name>
        <dbReference type="ChEBI" id="CHEBI:29035"/>
    </cofactor>
</comment>
<name>A0A8S3TYP2_MYTED</name>
<dbReference type="OrthoDB" id="6122687at2759"/>
<keyword evidence="5" id="KW-0464">Manganese</keyword>
<reference evidence="8" key="1">
    <citation type="submission" date="2021-03" db="EMBL/GenBank/DDBJ databases">
        <authorList>
            <person name="Bekaert M."/>
        </authorList>
    </citation>
    <scope>NUCLEOTIDE SEQUENCE</scope>
</reference>
<comment type="caution">
    <text evidence="8">The sequence shown here is derived from an EMBL/GenBank/DDBJ whole genome shotgun (WGS) entry which is preliminary data.</text>
</comment>
<keyword evidence="2 5" id="KW-0430">Lectin</keyword>
<dbReference type="GO" id="GO:0000139">
    <property type="term" value="C:Golgi membrane"/>
    <property type="evidence" value="ECO:0007669"/>
    <property type="project" value="UniProtKB-SubCell"/>
</dbReference>
<feature type="domain" description="Ricin B lectin" evidence="7">
    <location>
        <begin position="504"/>
        <end position="623"/>
    </location>
</feature>
<dbReference type="GO" id="GO:0030246">
    <property type="term" value="F:carbohydrate binding"/>
    <property type="evidence" value="ECO:0007669"/>
    <property type="project" value="UniProtKB-KW"/>
</dbReference>
<dbReference type="PANTHER" id="PTHR11675:SF131">
    <property type="entry name" value="POLYPEPTIDE N-ACETYLGALACTOSAMINYLTRANSFERASE 9-RELATED"/>
    <property type="match status" value="1"/>
</dbReference>
<keyword evidence="4 5" id="KW-1015">Disulfide bond</keyword>
<gene>
    <name evidence="8" type="ORF">MEDL_46539</name>
</gene>
<evidence type="ECO:0000313" key="9">
    <source>
        <dbReference type="Proteomes" id="UP000683360"/>
    </source>
</evidence>
<dbReference type="PANTHER" id="PTHR11675">
    <property type="entry name" value="N-ACETYLGALACTOSAMINYLTRANSFERASE"/>
    <property type="match status" value="1"/>
</dbReference>
<dbReference type="InterPro" id="IPR000772">
    <property type="entry name" value="Ricin_B_lectin"/>
</dbReference>
<dbReference type="Pfam" id="PF00535">
    <property type="entry name" value="Glycos_transf_2"/>
    <property type="match status" value="1"/>
</dbReference>
<dbReference type="Pfam" id="PF00652">
    <property type="entry name" value="Ricin_B_lectin"/>
    <property type="match status" value="1"/>
</dbReference>
<accession>A0A8S3TYP2</accession>
<evidence type="ECO:0000259" key="7">
    <source>
        <dbReference type="SMART" id="SM00458"/>
    </source>
</evidence>
<evidence type="ECO:0000256" key="3">
    <source>
        <dbReference type="ARBA" id="ARBA00023034"/>
    </source>
</evidence>
<evidence type="ECO:0000256" key="2">
    <source>
        <dbReference type="ARBA" id="ARBA00022734"/>
    </source>
</evidence>
<comment type="subcellular location">
    <subcellularLocation>
        <location evidence="1 5">Golgi apparatus membrane</location>
        <topology evidence="1 5">Single-pass type II membrane protein</topology>
    </subcellularLocation>
</comment>
<dbReference type="PROSITE" id="PS50231">
    <property type="entry name" value="RICIN_B_LECTIN"/>
    <property type="match status" value="1"/>
</dbReference>
<evidence type="ECO:0000256" key="1">
    <source>
        <dbReference type="ARBA" id="ARBA00004323"/>
    </source>
</evidence>
<keyword evidence="3 5" id="KW-0333">Golgi apparatus</keyword>
<dbReference type="EC" id="2.4.1.-" evidence="5"/>
<dbReference type="SUPFAM" id="SSF53448">
    <property type="entry name" value="Nucleotide-diphospho-sugar transferases"/>
    <property type="match status" value="1"/>
</dbReference>
<dbReference type="InterPro" id="IPR029044">
    <property type="entry name" value="Nucleotide-diphossugar_trans"/>
</dbReference>
<evidence type="ECO:0000313" key="8">
    <source>
        <dbReference type="EMBL" id="CAG2233884.1"/>
    </source>
</evidence>
<feature type="compositionally biased region" description="Polar residues" evidence="6">
    <location>
        <begin position="70"/>
        <end position="79"/>
    </location>
</feature>
<proteinExistence type="inferred from homology"/>
<dbReference type="InterPro" id="IPR001173">
    <property type="entry name" value="Glyco_trans_2-like"/>
</dbReference>
<sequence>MILMFHEDHIHRQYLRDNLKIQEALESRDHFKLVHNKQPLQADAFVSPNVRRPLLKTPKIKSVQKNKVPSRFLHQQLQPPKQKFESRRLSNKSSEKEHVDAGLKFTETKLKKNNVNENPNVYVIPDSEWKRLQHLDVIALMDAPGEMGSAVRVNVTKLAPDERSQYDRLYKLNGFNQYVSDMISYHRRLADIRNPQCKAKIYPKDLPNTSYFGPVATKFDTRNNSGRRLFRFSTFEETIRRLYGNTEKVKVLHTKKREGLVRARLLGYSITTGDTLTFLDSHVECFPGWLEPLLDRVHTDPTIAVAPLIPIISSDSFSSQKSVASLVAVGGFDIEKMSFNWHNIPRTQRQQRQDAADPQKSPTIAGGLFTISRDFFTKIGTYDEGMNIWGGENLEISFRVWMCGGSLEIHPCSAVAHIFRAVSPYKWGSTPIFETLRHNSVRVAEVWMDDYKDYYYGTLNFNLGNYGDISSRKELRKKLNCHSFDWYVKNVYPTIKLPKRALFVGELKSFLAPSVCMDSMSGGHSATIEVQGQPCHGGGGNQFFRLTADGRIERNSACLDFNSKDKTLHFIRCDGGSTQTWQFTKDQQIKLQLWDICLELTSNRRTLAMNNCEAIPKQQWAWTKKNRCTLLLRPLITYC</sequence>
<comment type="similarity">
    <text evidence="5">Belongs to the glycosyltransferase 2 family. GalNAc-T subfamily.</text>
</comment>
<dbReference type="SMART" id="SM00458">
    <property type="entry name" value="RICIN"/>
    <property type="match status" value="1"/>
</dbReference>
<dbReference type="GO" id="GO:0004653">
    <property type="term" value="F:polypeptide N-acetylgalactosaminyltransferase activity"/>
    <property type="evidence" value="ECO:0007669"/>
    <property type="project" value="TreeGrafter"/>
</dbReference>
<dbReference type="SUPFAM" id="SSF50370">
    <property type="entry name" value="Ricin B-like lectins"/>
    <property type="match status" value="1"/>
</dbReference>
<dbReference type="GO" id="GO:0006493">
    <property type="term" value="P:protein O-linked glycosylation"/>
    <property type="evidence" value="ECO:0007669"/>
    <property type="project" value="TreeGrafter"/>
</dbReference>
<dbReference type="AlphaFoldDB" id="A0A8S3TYP2"/>
<dbReference type="Gene3D" id="2.80.10.50">
    <property type="match status" value="1"/>
</dbReference>
<keyword evidence="9" id="KW-1185">Reference proteome</keyword>
<evidence type="ECO:0000256" key="5">
    <source>
        <dbReference type="RuleBase" id="RU361242"/>
    </source>
</evidence>
<dbReference type="InterPro" id="IPR035992">
    <property type="entry name" value="Ricin_B-like_lectins"/>
</dbReference>
<feature type="region of interest" description="Disordered" evidence="6">
    <location>
        <begin position="70"/>
        <end position="98"/>
    </location>
</feature>